<dbReference type="Proteomes" id="UP001358586">
    <property type="component" value="Chromosome 12"/>
</dbReference>
<gene>
    <name evidence="6" type="ORF">PVK06_045325</name>
</gene>
<dbReference type="InterPro" id="IPR003593">
    <property type="entry name" value="AAA+_ATPase"/>
</dbReference>
<keyword evidence="3" id="KW-0067">ATP-binding</keyword>
<dbReference type="PROSITE" id="PS50893">
    <property type="entry name" value="ABC_TRANSPORTER_2"/>
    <property type="match status" value="1"/>
</dbReference>
<dbReference type="Gene3D" id="1.25.40.10">
    <property type="entry name" value="Tetratricopeptide repeat domain"/>
    <property type="match status" value="6"/>
</dbReference>
<dbReference type="PANTHER" id="PTHR24015:SF1991">
    <property type="entry name" value="OS01G0938000 PROTEIN"/>
    <property type="match status" value="1"/>
</dbReference>
<evidence type="ECO:0000256" key="4">
    <source>
        <dbReference type="PROSITE-ProRule" id="PRU00708"/>
    </source>
</evidence>
<organism evidence="6 7">
    <name type="scientific">Gossypium arboreum</name>
    <name type="common">Tree cotton</name>
    <name type="synonym">Gossypium nanking</name>
    <dbReference type="NCBI Taxonomy" id="29729"/>
    <lineage>
        <taxon>Eukaryota</taxon>
        <taxon>Viridiplantae</taxon>
        <taxon>Streptophyta</taxon>
        <taxon>Embryophyta</taxon>
        <taxon>Tracheophyta</taxon>
        <taxon>Spermatophyta</taxon>
        <taxon>Magnoliopsida</taxon>
        <taxon>eudicotyledons</taxon>
        <taxon>Gunneridae</taxon>
        <taxon>Pentapetalae</taxon>
        <taxon>rosids</taxon>
        <taxon>malvids</taxon>
        <taxon>Malvales</taxon>
        <taxon>Malvaceae</taxon>
        <taxon>Malvoideae</taxon>
        <taxon>Gossypium</taxon>
    </lineage>
</organism>
<evidence type="ECO:0000313" key="6">
    <source>
        <dbReference type="EMBL" id="KAK5777358.1"/>
    </source>
</evidence>
<dbReference type="SUPFAM" id="SSF52540">
    <property type="entry name" value="P-loop containing nucleoside triphosphate hydrolases"/>
    <property type="match status" value="1"/>
</dbReference>
<dbReference type="PANTHER" id="PTHR24015">
    <property type="entry name" value="OS07G0578800 PROTEIN-RELATED"/>
    <property type="match status" value="1"/>
</dbReference>
<dbReference type="Pfam" id="PF01535">
    <property type="entry name" value="PPR"/>
    <property type="match status" value="9"/>
</dbReference>
<feature type="repeat" description="PPR" evidence="4">
    <location>
        <begin position="363"/>
        <end position="397"/>
    </location>
</feature>
<dbReference type="NCBIfam" id="TIGR00756">
    <property type="entry name" value="PPR"/>
    <property type="match status" value="3"/>
</dbReference>
<accession>A0ABR0MTS0</accession>
<dbReference type="InterPro" id="IPR003439">
    <property type="entry name" value="ABC_transporter-like_ATP-bd"/>
</dbReference>
<name>A0ABR0MTS0_GOSAR</name>
<sequence>MGNRVQTIKPSKANFPRYLIRLTGYFSSPLLPPNKKISSRIPVGRKLKHPVLFIGSHGLFSNVHPPFEAKSFHFSTVVQPFAKMSQRDSYRLYTQFYDVIELLKSSTARPSLVTATIAHCLAIKIGALAHLPACTSLLTAYSRAKYFISALALFDEFCDRDVILWNAMINAAVENKSYNVAMQFFVEMTEVGVAFDSTTLLLIVSALSHMKYLKHGKSFHCLSIKVGMLGDCSLCNALLDMYAKCGDLTSSQSMFTWMDCRDVISWNSMVNGFLYNGHPGKSFWCFREMISLGIRVDSMSLSCAISASAALGELSSGQTIHAWGIKQGYNFDISCSNSLISLYSESGDIEASKSVFKEMVLKDVISWNAMIGGFASNGMILETFDMLYKMQLTGYAQPDVATLFTTISFCAEWMLLREGKTVHGFTIRRQMISDLWVINSLLDMYSKCNCIIKAELLFNAIPKRDLVSWNVMISGYSRNGYSKEAQSLFKTLTHQCLQLSFSTVLAVISSCISLDSLQFGKSIHCWEIKAGLSSNILMVNSLMHMYINFGDLSAAFMLFDTISAEVDIACWNTIIAGCTNNGHFREALATFNWMRQVMDVMCDSITLVNVISACGNLLLIYEGKSLHGLAIKTFVGSETRVQNALITMYGRCGHTKSARSVFDFCSSRNLCSWNCMISAFSQNKEGRRALELFHFLEFEPNEITIVALLSACHQLGLLRQGKQIHGHVLRIGIFENSFISAALVDMYSNCGQLDLGWQIFTRSKDKSIAVWNSMISAYGYHGDGQMAIQLFHKMCDSGVRPSKSSFVSLLSACSHSGLVNEGLWYYRVMLEEYGVEAVTEHQVCVVDMLGRAGELEEAYEFLKQIPGEAGVGVWGALLSACNYHGNMEMGREVAEHLFGLEPENVVGYYISLANLPSSDIKTQYVDHIPKAVQGNVGEGINIFWAGFVPTENLRFRDDFEVAETPQESAEEIETYAGYRYPTMTKTKGNFKVTEFEGEFTDSQMIVIGENGRGKTTFTRMMAGLLTPDGVEGSDVEIPQFNVSYKPQKSSPRFPDTVRLLVHRRIRDSYMHPQFVSDVMKPLLIEQLMDEEVANLSGGELQRVALAWKDLYLIDEPSAYLDSEQPTVASKVIKRFILHARKIAFVVEHDFIMATYLADRVIVYEGKPSVDCTANSPQSLLTSMNLFLSFGEFRSDKANGECGISHE</sequence>
<keyword evidence="2" id="KW-0547">Nucleotide-binding</keyword>
<dbReference type="InterPro" id="IPR046960">
    <property type="entry name" value="PPR_At4g14850-like_plant"/>
</dbReference>
<evidence type="ECO:0000313" key="7">
    <source>
        <dbReference type="Proteomes" id="UP001358586"/>
    </source>
</evidence>
<dbReference type="PROSITE" id="PS51375">
    <property type="entry name" value="PPR"/>
    <property type="match status" value="6"/>
</dbReference>
<comment type="caution">
    <text evidence="6">The sequence shown here is derived from an EMBL/GenBank/DDBJ whole genome shotgun (WGS) entry which is preliminary data.</text>
</comment>
<feature type="repeat" description="PPR" evidence="4">
    <location>
        <begin position="161"/>
        <end position="195"/>
    </location>
</feature>
<dbReference type="SMART" id="SM00382">
    <property type="entry name" value="AAA"/>
    <property type="match status" value="1"/>
</dbReference>
<evidence type="ECO:0000256" key="2">
    <source>
        <dbReference type="ARBA" id="ARBA00022741"/>
    </source>
</evidence>
<feature type="repeat" description="PPR" evidence="4">
    <location>
        <begin position="465"/>
        <end position="499"/>
    </location>
</feature>
<feature type="domain" description="ABC transporter" evidence="5">
    <location>
        <begin position="972"/>
        <end position="1190"/>
    </location>
</feature>
<feature type="repeat" description="PPR" evidence="4">
    <location>
        <begin position="567"/>
        <end position="597"/>
    </location>
</feature>
<evidence type="ECO:0000256" key="3">
    <source>
        <dbReference type="ARBA" id="ARBA00022840"/>
    </source>
</evidence>
<protein>
    <recommendedName>
        <fullName evidence="5">ABC transporter domain-containing protein</fullName>
    </recommendedName>
</protein>
<dbReference type="Pfam" id="PF13041">
    <property type="entry name" value="PPR_2"/>
    <property type="match status" value="2"/>
</dbReference>
<proteinExistence type="predicted"/>
<evidence type="ECO:0000259" key="5">
    <source>
        <dbReference type="PROSITE" id="PS50893"/>
    </source>
</evidence>
<feature type="repeat" description="PPR" evidence="4">
    <location>
        <begin position="262"/>
        <end position="296"/>
    </location>
</feature>
<dbReference type="EMBL" id="JARKNE010000012">
    <property type="protein sequence ID" value="KAK5777358.1"/>
    <property type="molecule type" value="Genomic_DNA"/>
</dbReference>
<dbReference type="InterPro" id="IPR027417">
    <property type="entry name" value="P-loop_NTPase"/>
</dbReference>
<feature type="repeat" description="PPR" evidence="4">
    <location>
        <begin position="767"/>
        <end position="801"/>
    </location>
</feature>
<reference evidence="6 7" key="1">
    <citation type="submission" date="2023-03" db="EMBL/GenBank/DDBJ databases">
        <title>WGS of Gossypium arboreum.</title>
        <authorList>
            <person name="Yu D."/>
        </authorList>
    </citation>
    <scope>NUCLEOTIDE SEQUENCE [LARGE SCALE GENOMIC DNA]</scope>
    <source>
        <tissue evidence="6">Leaf</tissue>
    </source>
</reference>
<evidence type="ECO:0000256" key="1">
    <source>
        <dbReference type="ARBA" id="ARBA00022737"/>
    </source>
</evidence>
<dbReference type="InterPro" id="IPR011990">
    <property type="entry name" value="TPR-like_helical_dom_sf"/>
</dbReference>
<dbReference type="Pfam" id="PF00005">
    <property type="entry name" value="ABC_tran"/>
    <property type="match status" value="1"/>
</dbReference>
<keyword evidence="7" id="KW-1185">Reference proteome</keyword>
<dbReference type="Gene3D" id="3.40.50.300">
    <property type="entry name" value="P-loop containing nucleotide triphosphate hydrolases"/>
    <property type="match status" value="1"/>
</dbReference>
<keyword evidence="1" id="KW-0677">Repeat</keyword>
<dbReference type="InterPro" id="IPR002885">
    <property type="entry name" value="PPR_rpt"/>
</dbReference>